<keyword evidence="3" id="KW-1003">Cell membrane</keyword>
<feature type="transmembrane region" description="Helical" evidence="7">
    <location>
        <begin position="480"/>
        <end position="501"/>
    </location>
</feature>
<keyword evidence="10" id="KW-1185">Reference proteome</keyword>
<name>A0ABU4AP28_9HYPH</name>
<sequence length="565" mass="60742">MTSYHTPTAPLRERRFPRIRGERHGFALAGSVVIALAVLLPIATILYVALTGSGEAWPHLLRYVLPQSLGTTLALLGLVALGTSVIGVGSAWLVVGYDFPLRRLLAWALVLPLAVPTYLAAYAFGEFFHYVGPLQTAVRSIFGFTSARDYWFPDIRSTWGAALVVTSVTFPYVYLTARVVFLMQGRNIADVARTLGARPSRVFFRVLLPVARPAIIAGLALVMMETLNDIGAVEYLGVRTLTLSVYSTWLNRGSLEGAAQIAAVMLIIVFLLLTAEQWARRKQRFHSARATQMHVRPPRVPLAGARGWLATFALLLPILSGFGVPLFIFGGYVSRRLYQFAEPQILQAFLTSVAVAGVTALLTVFIALLLLNAMRLSRSGYTMVLVRLASVGYALPGTILGLGLLLSLAAIDNTVDGVVRSYTGLSTGLLLTGTAASIVIACTIRFLALAESAIRSGLEKLPPNLDQAARSLGKTANQSAFTVLLPLLKPAILTAAILVFVDTVKELSATILLRPFGFHTLATHVYENASRGAVEDGAVAALLIIATAIVPVILLSGPLMRDRNA</sequence>
<dbReference type="PANTHER" id="PTHR30183">
    <property type="entry name" value="MOLYBDENUM TRANSPORT SYSTEM PERMEASE PROTEIN MODB"/>
    <property type="match status" value="1"/>
</dbReference>
<dbReference type="SUPFAM" id="SSF161098">
    <property type="entry name" value="MetI-like"/>
    <property type="match status" value="2"/>
</dbReference>
<dbReference type="PROSITE" id="PS50928">
    <property type="entry name" value="ABC_TM1"/>
    <property type="match status" value="2"/>
</dbReference>
<evidence type="ECO:0000256" key="1">
    <source>
        <dbReference type="ARBA" id="ARBA00004651"/>
    </source>
</evidence>
<feature type="transmembrane region" description="Helical" evidence="7">
    <location>
        <begin position="104"/>
        <end position="124"/>
    </location>
</feature>
<dbReference type="RefSeq" id="WP_317562063.1">
    <property type="nucleotide sequence ID" value="NZ_JAWLIP010000008.1"/>
</dbReference>
<protein>
    <submittedName>
        <fullName evidence="9">Iron ABC transporter permease</fullName>
    </submittedName>
</protein>
<evidence type="ECO:0000313" key="9">
    <source>
        <dbReference type="EMBL" id="MDV6228003.1"/>
    </source>
</evidence>
<dbReference type="InterPro" id="IPR000515">
    <property type="entry name" value="MetI-like"/>
</dbReference>
<evidence type="ECO:0000313" key="10">
    <source>
        <dbReference type="Proteomes" id="UP001185659"/>
    </source>
</evidence>
<keyword evidence="6 7" id="KW-0472">Membrane</keyword>
<evidence type="ECO:0000256" key="7">
    <source>
        <dbReference type="RuleBase" id="RU363032"/>
    </source>
</evidence>
<feature type="transmembrane region" description="Helical" evidence="7">
    <location>
        <begin position="308"/>
        <end position="333"/>
    </location>
</feature>
<reference evidence="9 10" key="1">
    <citation type="submission" date="2023-10" db="EMBL/GenBank/DDBJ databases">
        <authorList>
            <person name="Venkata Ramana C."/>
            <person name="Sasikala C."/>
            <person name="Dhurka M."/>
        </authorList>
    </citation>
    <scope>NUCLEOTIDE SEQUENCE [LARGE SCALE GENOMIC DNA]</scope>
    <source>
        <strain evidence="9 10">KCTC 32151</strain>
    </source>
</reference>
<evidence type="ECO:0000256" key="2">
    <source>
        <dbReference type="ARBA" id="ARBA00022448"/>
    </source>
</evidence>
<dbReference type="Pfam" id="PF00528">
    <property type="entry name" value="BPD_transp_1"/>
    <property type="match status" value="2"/>
</dbReference>
<evidence type="ECO:0000256" key="4">
    <source>
        <dbReference type="ARBA" id="ARBA00022692"/>
    </source>
</evidence>
<feature type="transmembrane region" description="Helical" evidence="7">
    <location>
        <begin position="25"/>
        <end position="50"/>
    </location>
</feature>
<proteinExistence type="inferred from homology"/>
<feature type="domain" description="ABC transmembrane type-1" evidence="8">
    <location>
        <begin position="69"/>
        <end position="277"/>
    </location>
</feature>
<evidence type="ECO:0000256" key="6">
    <source>
        <dbReference type="ARBA" id="ARBA00023136"/>
    </source>
</evidence>
<feature type="transmembrane region" description="Helical" evidence="7">
    <location>
        <begin position="345"/>
        <end position="372"/>
    </location>
</feature>
<feature type="transmembrane region" description="Helical" evidence="7">
    <location>
        <begin position="159"/>
        <end position="181"/>
    </location>
</feature>
<feature type="transmembrane region" description="Helical" evidence="7">
    <location>
        <begin position="384"/>
        <end position="409"/>
    </location>
</feature>
<dbReference type="PANTHER" id="PTHR30183:SF2">
    <property type="entry name" value="IRON UTILIZATION PROTEIN"/>
    <property type="match status" value="1"/>
</dbReference>
<evidence type="ECO:0000259" key="8">
    <source>
        <dbReference type="PROSITE" id="PS50928"/>
    </source>
</evidence>
<dbReference type="Gene3D" id="1.10.3720.10">
    <property type="entry name" value="MetI-like"/>
    <property type="match status" value="2"/>
</dbReference>
<comment type="caution">
    <text evidence="9">The sequence shown here is derived from an EMBL/GenBank/DDBJ whole genome shotgun (WGS) entry which is preliminary data.</text>
</comment>
<keyword evidence="5 7" id="KW-1133">Transmembrane helix</keyword>
<keyword evidence="2 7" id="KW-0813">Transport</keyword>
<dbReference type="EMBL" id="JAWLIP010000008">
    <property type="protein sequence ID" value="MDV6228003.1"/>
    <property type="molecule type" value="Genomic_DNA"/>
</dbReference>
<organism evidence="9 10">
    <name type="scientific">Nitratireductor aquimarinus</name>
    <dbReference type="NCBI Taxonomy" id="889300"/>
    <lineage>
        <taxon>Bacteria</taxon>
        <taxon>Pseudomonadati</taxon>
        <taxon>Pseudomonadota</taxon>
        <taxon>Alphaproteobacteria</taxon>
        <taxon>Hyphomicrobiales</taxon>
        <taxon>Phyllobacteriaceae</taxon>
        <taxon>Nitratireductor</taxon>
    </lineage>
</organism>
<gene>
    <name evidence="9" type="ORF">R2G56_17040</name>
</gene>
<comment type="similarity">
    <text evidence="7">Belongs to the binding-protein-dependent transport system permease family.</text>
</comment>
<feature type="transmembrane region" description="Helical" evidence="7">
    <location>
        <begin position="538"/>
        <end position="560"/>
    </location>
</feature>
<comment type="subcellular location">
    <subcellularLocation>
        <location evidence="1 7">Cell membrane</location>
        <topology evidence="1 7">Multi-pass membrane protein</topology>
    </subcellularLocation>
</comment>
<feature type="transmembrane region" description="Helical" evidence="7">
    <location>
        <begin position="429"/>
        <end position="450"/>
    </location>
</feature>
<dbReference type="Proteomes" id="UP001185659">
    <property type="component" value="Unassembled WGS sequence"/>
</dbReference>
<keyword evidence="4 7" id="KW-0812">Transmembrane</keyword>
<dbReference type="InterPro" id="IPR035906">
    <property type="entry name" value="MetI-like_sf"/>
</dbReference>
<evidence type="ECO:0000256" key="5">
    <source>
        <dbReference type="ARBA" id="ARBA00022989"/>
    </source>
</evidence>
<feature type="transmembrane region" description="Helical" evidence="7">
    <location>
        <begin position="202"/>
        <end position="224"/>
    </location>
</feature>
<accession>A0ABU4AP28</accession>
<dbReference type="CDD" id="cd06261">
    <property type="entry name" value="TM_PBP2"/>
    <property type="match status" value="2"/>
</dbReference>
<feature type="transmembrane region" description="Helical" evidence="7">
    <location>
        <begin position="257"/>
        <end position="275"/>
    </location>
</feature>
<feature type="domain" description="ABC transmembrane type-1" evidence="8">
    <location>
        <begin position="349"/>
        <end position="555"/>
    </location>
</feature>
<feature type="transmembrane region" description="Helical" evidence="7">
    <location>
        <begin position="70"/>
        <end position="97"/>
    </location>
</feature>
<evidence type="ECO:0000256" key="3">
    <source>
        <dbReference type="ARBA" id="ARBA00022475"/>
    </source>
</evidence>